<name>A0A2P5XLL6_GOSBA</name>
<dbReference type="AlphaFoldDB" id="A0A2P5XLL6"/>
<proteinExistence type="predicted"/>
<gene>
    <name evidence="1" type="ORF">GOBAR_AA16429</name>
</gene>
<sequence length="190" mass="22012">MWLLEESCYAEVELLWELNKHLNVPERLHAIGEGLSRWAMRIKREKDGKMIYLNSRLNALYNAPPNNETLEEIIEAKLDLNLEIDKIEIVIKEMRELKERIPAPVNKMNLIWMPPQEPFVKALDFARDMGFTHVQMEGNSRTTIVKINQVLPDFSDMGTYIKEIKIKVEDLPAVAEVYLAKDLAGMASQF</sequence>
<reference evidence="1 2" key="1">
    <citation type="submission" date="2015-01" db="EMBL/GenBank/DDBJ databases">
        <title>Genome of allotetraploid Gossypium barbadense reveals genomic plasticity and fiber elongation in cotton evolution.</title>
        <authorList>
            <person name="Chen X."/>
            <person name="Liu X."/>
            <person name="Zhao B."/>
            <person name="Zheng H."/>
            <person name="Hu Y."/>
            <person name="Lu G."/>
            <person name="Yang C."/>
            <person name="Chen J."/>
            <person name="Shan C."/>
            <person name="Zhang L."/>
            <person name="Zhou Y."/>
            <person name="Wang L."/>
            <person name="Guo W."/>
            <person name="Bai Y."/>
            <person name="Ruan J."/>
            <person name="Shangguan X."/>
            <person name="Mao Y."/>
            <person name="Jiang J."/>
            <person name="Zhu Y."/>
            <person name="Lei J."/>
            <person name="Kang H."/>
            <person name="Chen S."/>
            <person name="He X."/>
            <person name="Wang R."/>
            <person name="Wang Y."/>
            <person name="Chen J."/>
            <person name="Wang L."/>
            <person name="Yu S."/>
            <person name="Wang B."/>
            <person name="Wei J."/>
            <person name="Song S."/>
            <person name="Lu X."/>
            <person name="Gao Z."/>
            <person name="Gu W."/>
            <person name="Deng X."/>
            <person name="Ma D."/>
            <person name="Wang S."/>
            <person name="Liang W."/>
            <person name="Fang L."/>
            <person name="Cai C."/>
            <person name="Zhu X."/>
            <person name="Zhou B."/>
            <person name="Zhang Y."/>
            <person name="Chen Z."/>
            <person name="Xu S."/>
            <person name="Zhu R."/>
            <person name="Wang S."/>
            <person name="Zhang T."/>
            <person name="Zhao G."/>
        </authorList>
    </citation>
    <scope>NUCLEOTIDE SEQUENCE [LARGE SCALE GENOMIC DNA]</scope>
    <source>
        <strain evidence="2">cv. Xinhai21</strain>
        <tissue evidence="1">Leaf</tissue>
    </source>
</reference>
<protein>
    <submittedName>
        <fullName evidence="1">Uncharacterized protein</fullName>
    </submittedName>
</protein>
<dbReference type="EMBL" id="KZ664631">
    <property type="protein sequence ID" value="PPS04236.1"/>
    <property type="molecule type" value="Genomic_DNA"/>
</dbReference>
<dbReference type="OrthoDB" id="1752174at2759"/>
<evidence type="ECO:0000313" key="2">
    <source>
        <dbReference type="Proteomes" id="UP000239757"/>
    </source>
</evidence>
<organism evidence="1 2">
    <name type="scientific">Gossypium barbadense</name>
    <name type="common">Sea Island cotton</name>
    <name type="synonym">Hibiscus barbadensis</name>
    <dbReference type="NCBI Taxonomy" id="3634"/>
    <lineage>
        <taxon>Eukaryota</taxon>
        <taxon>Viridiplantae</taxon>
        <taxon>Streptophyta</taxon>
        <taxon>Embryophyta</taxon>
        <taxon>Tracheophyta</taxon>
        <taxon>Spermatophyta</taxon>
        <taxon>Magnoliopsida</taxon>
        <taxon>eudicotyledons</taxon>
        <taxon>Gunneridae</taxon>
        <taxon>Pentapetalae</taxon>
        <taxon>rosids</taxon>
        <taxon>malvids</taxon>
        <taxon>Malvales</taxon>
        <taxon>Malvaceae</taxon>
        <taxon>Malvoideae</taxon>
        <taxon>Gossypium</taxon>
    </lineage>
</organism>
<dbReference type="Proteomes" id="UP000239757">
    <property type="component" value="Unassembled WGS sequence"/>
</dbReference>
<evidence type="ECO:0000313" key="1">
    <source>
        <dbReference type="EMBL" id="PPS04236.1"/>
    </source>
</evidence>
<accession>A0A2P5XLL6</accession>